<dbReference type="EMBL" id="CH940648">
    <property type="protein sequence ID" value="EDW62051.1"/>
    <property type="molecule type" value="Genomic_DNA"/>
</dbReference>
<gene>
    <name evidence="2" type="primary">Dvir\GJ22383</name>
    <name evidence="2" type="ORF">Dvir_GJ22383</name>
</gene>
<feature type="region of interest" description="Disordered" evidence="1">
    <location>
        <begin position="93"/>
        <end position="113"/>
    </location>
</feature>
<reference evidence="2 3" key="1">
    <citation type="journal article" date="2007" name="Nature">
        <title>Evolution of genes and genomes on the Drosophila phylogeny.</title>
        <authorList>
            <consortium name="Drosophila 12 Genomes Consortium"/>
            <person name="Clark A.G."/>
            <person name="Eisen M.B."/>
            <person name="Smith D.R."/>
            <person name="Bergman C.M."/>
            <person name="Oliver B."/>
            <person name="Markow T.A."/>
            <person name="Kaufman T.C."/>
            <person name="Kellis M."/>
            <person name="Gelbart W."/>
            <person name="Iyer V.N."/>
            <person name="Pollard D.A."/>
            <person name="Sackton T.B."/>
            <person name="Larracuente A.M."/>
            <person name="Singh N.D."/>
            <person name="Abad J.P."/>
            <person name="Abt D.N."/>
            <person name="Adryan B."/>
            <person name="Aguade M."/>
            <person name="Akashi H."/>
            <person name="Anderson W.W."/>
            <person name="Aquadro C.F."/>
            <person name="Ardell D.H."/>
            <person name="Arguello R."/>
            <person name="Artieri C.G."/>
            <person name="Barbash D.A."/>
            <person name="Barker D."/>
            <person name="Barsanti P."/>
            <person name="Batterham P."/>
            <person name="Batzoglou S."/>
            <person name="Begun D."/>
            <person name="Bhutkar A."/>
            <person name="Blanco E."/>
            <person name="Bosak S.A."/>
            <person name="Bradley R.K."/>
            <person name="Brand A.D."/>
            <person name="Brent M.R."/>
            <person name="Brooks A.N."/>
            <person name="Brown R.H."/>
            <person name="Butlin R.K."/>
            <person name="Caggese C."/>
            <person name="Calvi B.R."/>
            <person name="Bernardo de Carvalho A."/>
            <person name="Caspi A."/>
            <person name="Castrezana S."/>
            <person name="Celniker S.E."/>
            <person name="Chang J.L."/>
            <person name="Chapple C."/>
            <person name="Chatterji S."/>
            <person name="Chinwalla A."/>
            <person name="Civetta A."/>
            <person name="Clifton S.W."/>
            <person name="Comeron J.M."/>
            <person name="Costello J.C."/>
            <person name="Coyne J.A."/>
            <person name="Daub J."/>
            <person name="David R.G."/>
            <person name="Delcher A.L."/>
            <person name="Delehaunty K."/>
            <person name="Do C.B."/>
            <person name="Ebling H."/>
            <person name="Edwards K."/>
            <person name="Eickbush T."/>
            <person name="Evans J.D."/>
            <person name="Filipski A."/>
            <person name="Findeiss S."/>
            <person name="Freyhult E."/>
            <person name="Fulton L."/>
            <person name="Fulton R."/>
            <person name="Garcia A.C."/>
            <person name="Gardiner A."/>
            <person name="Garfield D.A."/>
            <person name="Garvin B.E."/>
            <person name="Gibson G."/>
            <person name="Gilbert D."/>
            <person name="Gnerre S."/>
            <person name="Godfrey J."/>
            <person name="Good R."/>
            <person name="Gotea V."/>
            <person name="Gravely B."/>
            <person name="Greenberg A.J."/>
            <person name="Griffiths-Jones S."/>
            <person name="Gross S."/>
            <person name="Guigo R."/>
            <person name="Gustafson E.A."/>
            <person name="Haerty W."/>
            <person name="Hahn M.W."/>
            <person name="Halligan D.L."/>
            <person name="Halpern A.L."/>
            <person name="Halter G.M."/>
            <person name="Han M.V."/>
            <person name="Heger A."/>
            <person name="Hillier L."/>
            <person name="Hinrichs A.S."/>
            <person name="Holmes I."/>
            <person name="Hoskins R.A."/>
            <person name="Hubisz M.J."/>
            <person name="Hultmark D."/>
            <person name="Huntley M.A."/>
            <person name="Jaffe D.B."/>
            <person name="Jagadeeshan S."/>
            <person name="Jeck W.R."/>
            <person name="Johnson J."/>
            <person name="Jones C.D."/>
            <person name="Jordan W.C."/>
            <person name="Karpen G.H."/>
            <person name="Kataoka E."/>
            <person name="Keightley P.D."/>
            <person name="Kheradpour P."/>
            <person name="Kirkness E.F."/>
            <person name="Koerich L.B."/>
            <person name="Kristiansen K."/>
            <person name="Kudrna D."/>
            <person name="Kulathinal R.J."/>
            <person name="Kumar S."/>
            <person name="Kwok R."/>
            <person name="Lander E."/>
            <person name="Langley C.H."/>
            <person name="Lapoint R."/>
            <person name="Lazzaro B.P."/>
            <person name="Lee S.J."/>
            <person name="Levesque L."/>
            <person name="Li R."/>
            <person name="Lin C.F."/>
            <person name="Lin M.F."/>
            <person name="Lindblad-Toh K."/>
            <person name="Llopart A."/>
            <person name="Long M."/>
            <person name="Low L."/>
            <person name="Lozovsky E."/>
            <person name="Lu J."/>
            <person name="Luo M."/>
            <person name="Machado C.A."/>
            <person name="Makalowski W."/>
            <person name="Marzo M."/>
            <person name="Matsuda M."/>
            <person name="Matzkin L."/>
            <person name="McAllister B."/>
            <person name="McBride C.S."/>
            <person name="McKernan B."/>
            <person name="McKernan K."/>
            <person name="Mendez-Lago M."/>
            <person name="Minx P."/>
            <person name="Mollenhauer M.U."/>
            <person name="Montooth K."/>
            <person name="Mount S.M."/>
            <person name="Mu X."/>
            <person name="Myers E."/>
            <person name="Negre B."/>
            <person name="Newfeld S."/>
            <person name="Nielsen R."/>
            <person name="Noor M.A."/>
            <person name="O'Grady P."/>
            <person name="Pachter L."/>
            <person name="Papaceit M."/>
            <person name="Parisi M.J."/>
            <person name="Parisi M."/>
            <person name="Parts L."/>
            <person name="Pedersen J.S."/>
            <person name="Pesole G."/>
            <person name="Phillippy A.M."/>
            <person name="Ponting C.P."/>
            <person name="Pop M."/>
            <person name="Porcelli D."/>
            <person name="Powell J.R."/>
            <person name="Prohaska S."/>
            <person name="Pruitt K."/>
            <person name="Puig M."/>
            <person name="Quesneville H."/>
            <person name="Ram K.R."/>
            <person name="Rand D."/>
            <person name="Rasmussen M.D."/>
            <person name="Reed L.K."/>
            <person name="Reenan R."/>
            <person name="Reily A."/>
            <person name="Remington K.A."/>
            <person name="Rieger T.T."/>
            <person name="Ritchie M.G."/>
            <person name="Robin C."/>
            <person name="Rogers Y.H."/>
            <person name="Rohde C."/>
            <person name="Rozas J."/>
            <person name="Rubenfield M.J."/>
            <person name="Ruiz A."/>
            <person name="Russo S."/>
            <person name="Salzberg S.L."/>
            <person name="Sanchez-Gracia A."/>
            <person name="Saranga D.J."/>
            <person name="Sato H."/>
            <person name="Schaeffer S.W."/>
            <person name="Schatz M.C."/>
            <person name="Schlenke T."/>
            <person name="Schwartz R."/>
            <person name="Segarra C."/>
            <person name="Singh R.S."/>
            <person name="Sirot L."/>
            <person name="Sirota M."/>
            <person name="Sisneros N.B."/>
            <person name="Smith C.D."/>
            <person name="Smith T.F."/>
            <person name="Spieth J."/>
            <person name="Stage D.E."/>
            <person name="Stark A."/>
            <person name="Stephan W."/>
            <person name="Strausberg R.L."/>
            <person name="Strempel S."/>
            <person name="Sturgill D."/>
            <person name="Sutton G."/>
            <person name="Sutton G.G."/>
            <person name="Tao W."/>
            <person name="Teichmann S."/>
            <person name="Tobari Y.N."/>
            <person name="Tomimura Y."/>
            <person name="Tsolas J.M."/>
            <person name="Valente V.L."/>
            <person name="Venter E."/>
            <person name="Venter J.C."/>
            <person name="Vicario S."/>
            <person name="Vieira F.G."/>
            <person name="Vilella A.J."/>
            <person name="Villasante A."/>
            <person name="Walenz B."/>
            <person name="Wang J."/>
            <person name="Wasserman M."/>
            <person name="Watts T."/>
            <person name="Wilson D."/>
            <person name="Wilson R.K."/>
            <person name="Wing R.A."/>
            <person name="Wolfner M.F."/>
            <person name="Wong A."/>
            <person name="Wong G.K."/>
            <person name="Wu C.I."/>
            <person name="Wu G."/>
            <person name="Yamamoto D."/>
            <person name="Yang H.P."/>
            <person name="Yang S.P."/>
            <person name="Yorke J.A."/>
            <person name="Yoshida K."/>
            <person name="Zdobnov E."/>
            <person name="Zhang P."/>
            <person name="Zhang Y."/>
            <person name="Zimin A.V."/>
            <person name="Baldwin J."/>
            <person name="Abdouelleil A."/>
            <person name="Abdulkadir J."/>
            <person name="Abebe A."/>
            <person name="Abera B."/>
            <person name="Abreu J."/>
            <person name="Acer S.C."/>
            <person name="Aftuck L."/>
            <person name="Alexander A."/>
            <person name="An P."/>
            <person name="Anderson E."/>
            <person name="Anderson S."/>
            <person name="Arachi H."/>
            <person name="Azer M."/>
            <person name="Bachantsang P."/>
            <person name="Barry A."/>
            <person name="Bayul T."/>
            <person name="Berlin A."/>
            <person name="Bessette D."/>
            <person name="Bloom T."/>
            <person name="Blye J."/>
            <person name="Boguslavskiy L."/>
            <person name="Bonnet C."/>
            <person name="Boukhgalter B."/>
            <person name="Bourzgui I."/>
            <person name="Brown A."/>
            <person name="Cahill P."/>
            <person name="Channer S."/>
            <person name="Cheshatsang Y."/>
            <person name="Chuda L."/>
            <person name="Citroen M."/>
            <person name="Collymore A."/>
            <person name="Cooke P."/>
            <person name="Costello M."/>
            <person name="D'Aco K."/>
            <person name="Daza R."/>
            <person name="De Haan G."/>
            <person name="DeGray S."/>
            <person name="DeMaso C."/>
            <person name="Dhargay N."/>
            <person name="Dooley K."/>
            <person name="Dooley E."/>
            <person name="Doricent M."/>
            <person name="Dorje P."/>
            <person name="Dorjee K."/>
            <person name="Dupes A."/>
            <person name="Elong R."/>
            <person name="Falk J."/>
            <person name="Farina A."/>
            <person name="Faro S."/>
            <person name="Ferguson D."/>
            <person name="Fisher S."/>
            <person name="Foley C.D."/>
            <person name="Franke A."/>
            <person name="Friedrich D."/>
            <person name="Gadbois L."/>
            <person name="Gearin G."/>
            <person name="Gearin C.R."/>
            <person name="Giannoukos G."/>
            <person name="Goode T."/>
            <person name="Graham J."/>
            <person name="Grandbois E."/>
            <person name="Grewal S."/>
            <person name="Gyaltsen K."/>
            <person name="Hafez N."/>
            <person name="Hagos B."/>
            <person name="Hall J."/>
            <person name="Henson C."/>
            <person name="Hollinger A."/>
            <person name="Honan T."/>
            <person name="Huard M.D."/>
            <person name="Hughes L."/>
            <person name="Hurhula B."/>
            <person name="Husby M.E."/>
            <person name="Kamat A."/>
            <person name="Kanga B."/>
            <person name="Kashin S."/>
            <person name="Khazanovich D."/>
            <person name="Kisner P."/>
            <person name="Lance K."/>
            <person name="Lara M."/>
            <person name="Lee W."/>
            <person name="Lennon N."/>
            <person name="Letendre F."/>
            <person name="LeVine R."/>
            <person name="Lipovsky A."/>
            <person name="Liu X."/>
            <person name="Liu J."/>
            <person name="Liu S."/>
            <person name="Lokyitsang T."/>
            <person name="Lokyitsang Y."/>
            <person name="Lubonja R."/>
            <person name="Lui A."/>
            <person name="MacDonald P."/>
            <person name="Magnisalis V."/>
            <person name="Maru K."/>
            <person name="Matthews C."/>
            <person name="McCusker W."/>
            <person name="McDonough S."/>
            <person name="Mehta T."/>
            <person name="Meldrim J."/>
            <person name="Meneus L."/>
            <person name="Mihai O."/>
            <person name="Mihalev A."/>
            <person name="Mihova T."/>
            <person name="Mittelman R."/>
            <person name="Mlenga V."/>
            <person name="Montmayeur A."/>
            <person name="Mulrain L."/>
            <person name="Navidi A."/>
            <person name="Naylor J."/>
            <person name="Negash T."/>
            <person name="Nguyen T."/>
            <person name="Nguyen N."/>
            <person name="Nicol R."/>
            <person name="Norbu C."/>
            <person name="Norbu N."/>
            <person name="Novod N."/>
            <person name="O'Neill B."/>
            <person name="Osman S."/>
            <person name="Markiewicz E."/>
            <person name="Oyono O.L."/>
            <person name="Patti C."/>
            <person name="Phunkhang P."/>
            <person name="Pierre F."/>
            <person name="Priest M."/>
            <person name="Raghuraman S."/>
            <person name="Rege F."/>
            <person name="Reyes R."/>
            <person name="Rise C."/>
            <person name="Rogov P."/>
            <person name="Ross K."/>
            <person name="Ryan E."/>
            <person name="Settipalli S."/>
            <person name="Shea T."/>
            <person name="Sherpa N."/>
            <person name="Shi L."/>
            <person name="Shih D."/>
            <person name="Sparrow T."/>
            <person name="Spaulding J."/>
            <person name="Stalker J."/>
            <person name="Stange-Thomann N."/>
            <person name="Stavropoulos S."/>
            <person name="Stone C."/>
            <person name="Strader C."/>
            <person name="Tesfaye S."/>
            <person name="Thomson T."/>
            <person name="Thoulutsang Y."/>
            <person name="Thoulutsang D."/>
            <person name="Topham K."/>
            <person name="Topping I."/>
            <person name="Tsamla T."/>
            <person name="Vassiliev H."/>
            <person name="Vo A."/>
            <person name="Wangchuk T."/>
            <person name="Wangdi T."/>
            <person name="Weiand M."/>
            <person name="Wilkinson J."/>
            <person name="Wilson A."/>
            <person name="Yadav S."/>
            <person name="Young G."/>
            <person name="Yu Q."/>
            <person name="Zembek L."/>
            <person name="Zhong D."/>
            <person name="Zimmer A."/>
            <person name="Zwirko Z."/>
            <person name="Jaffe D.B."/>
            <person name="Alvarez P."/>
            <person name="Brockman W."/>
            <person name="Butler J."/>
            <person name="Chin C."/>
            <person name="Gnerre S."/>
            <person name="Grabherr M."/>
            <person name="Kleber M."/>
            <person name="Mauceli E."/>
            <person name="MacCallum I."/>
        </authorList>
    </citation>
    <scope>NUCLEOTIDE SEQUENCE [LARGE SCALE GENOMIC DNA]</scope>
    <source>
        <strain evidence="3">Tucson 15010-1051.87</strain>
    </source>
</reference>
<feature type="region of interest" description="Disordered" evidence="1">
    <location>
        <begin position="53"/>
        <end position="75"/>
    </location>
</feature>
<dbReference type="HOGENOM" id="CLU_2212607_0_0_1"/>
<dbReference type="PhylomeDB" id="B4LMF6"/>
<accession>B4LMF6</accession>
<evidence type="ECO:0000313" key="3">
    <source>
        <dbReference type="Proteomes" id="UP000008792"/>
    </source>
</evidence>
<keyword evidence="3" id="KW-1185">Reference proteome</keyword>
<dbReference type="KEGG" id="dvi:6625865"/>
<name>B4LMF6_DROVI</name>
<sequence length="113" mass="12421">MSIVLDVVQRIVLSSAYELTCAAAAQVLNKCKIMNAITAKDYKVRETKDNIKSDAKNNIDIEVPDPPGGLDPSSKKLETRCLVSQLDEAYRNSGPICPPQTSSMRLARNSYFS</sequence>
<dbReference type="OMA" id="YELTQCA"/>
<feature type="compositionally biased region" description="Polar residues" evidence="1">
    <location>
        <begin position="99"/>
        <end position="113"/>
    </location>
</feature>
<organism evidence="2 3">
    <name type="scientific">Drosophila virilis</name>
    <name type="common">Fruit fly</name>
    <dbReference type="NCBI Taxonomy" id="7244"/>
    <lineage>
        <taxon>Eukaryota</taxon>
        <taxon>Metazoa</taxon>
        <taxon>Ecdysozoa</taxon>
        <taxon>Arthropoda</taxon>
        <taxon>Hexapoda</taxon>
        <taxon>Insecta</taxon>
        <taxon>Pterygota</taxon>
        <taxon>Neoptera</taxon>
        <taxon>Endopterygota</taxon>
        <taxon>Diptera</taxon>
        <taxon>Brachycera</taxon>
        <taxon>Muscomorpha</taxon>
        <taxon>Ephydroidea</taxon>
        <taxon>Drosophilidae</taxon>
        <taxon>Drosophila</taxon>
    </lineage>
</organism>
<dbReference type="AlphaFoldDB" id="B4LMF6"/>
<protein>
    <submittedName>
        <fullName evidence="2">Uncharacterized protein</fullName>
    </submittedName>
</protein>
<dbReference type="eggNOG" id="ENOG502TEIK">
    <property type="taxonomic scope" value="Eukaryota"/>
</dbReference>
<dbReference type="OrthoDB" id="7847901at2759"/>
<dbReference type="Proteomes" id="UP000008792">
    <property type="component" value="Unassembled WGS sequence"/>
</dbReference>
<evidence type="ECO:0000256" key="1">
    <source>
        <dbReference type="SAM" id="MobiDB-lite"/>
    </source>
</evidence>
<dbReference type="InParanoid" id="B4LMF6"/>
<evidence type="ECO:0000313" key="2">
    <source>
        <dbReference type="EMBL" id="EDW62051.1"/>
    </source>
</evidence>
<proteinExistence type="predicted"/>